<protein>
    <recommendedName>
        <fullName evidence="2">histidine kinase</fullName>
        <ecNumber evidence="2">2.7.13.3</ecNumber>
    </recommendedName>
</protein>
<dbReference type="EC" id="2.7.13.3" evidence="2"/>
<keyword evidence="5" id="KW-0902">Two-component regulatory system</keyword>
<sequence length="407" mass="45292">MAAVADYPDTPVLLLMNPGPKPVVVELSDPLDIERGPDVPAQKTVLSHHVELAMTDEQTARNRSAPDTSTIYERITDGFFAVDRDWEYTYVNSEGAALTDRPRAELIGTRVWDAFPELVDTPFEDALRRAMDSGETTEVEAHYQPHGIWYDVRAYPDDNGISIYFRDITQRVARRKKLERENERLEQFANIISHDLRNPLAVAQGNVELVKDEHGTTDELETVSRALDRMEALIDDMLALARQEQGIKETDSISLPEIAEDCWTTIESADATLEVVSGYGFTGDKQRVKQLFENIFRNAIEHGGPADPTIANRHTDSEVFTDADADLLVRVGSLDDEDGFYIENSGADIPETEHDRIFENGYSTGEEGLGLGLTIVKGIVSAHDWDIAVTDGSLSGPRFEISAVKPE</sequence>
<dbReference type="SMART" id="SM00388">
    <property type="entry name" value="HisKA"/>
    <property type="match status" value="1"/>
</dbReference>
<dbReference type="InterPro" id="IPR050736">
    <property type="entry name" value="Sensor_HK_Regulatory"/>
</dbReference>
<dbReference type="InterPro" id="IPR003661">
    <property type="entry name" value="HisK_dim/P_dom"/>
</dbReference>
<dbReference type="PANTHER" id="PTHR43711:SF1">
    <property type="entry name" value="HISTIDINE KINASE 1"/>
    <property type="match status" value="1"/>
</dbReference>
<accession>A0A3A6PXC8</accession>
<dbReference type="EMBL" id="QMDW01000030">
    <property type="protein sequence ID" value="RJX47868.1"/>
    <property type="molecule type" value="Genomic_DNA"/>
</dbReference>
<dbReference type="AlphaFoldDB" id="A0A3A6PXC8"/>
<comment type="catalytic activity">
    <reaction evidence="1">
        <text>ATP + protein L-histidine = ADP + protein N-phospho-L-histidine.</text>
        <dbReference type="EC" id="2.7.13.3"/>
    </reaction>
</comment>
<dbReference type="InterPro" id="IPR003594">
    <property type="entry name" value="HATPase_dom"/>
</dbReference>
<dbReference type="CDD" id="cd00082">
    <property type="entry name" value="HisKA"/>
    <property type="match status" value="1"/>
</dbReference>
<dbReference type="Gene3D" id="3.30.450.20">
    <property type="entry name" value="PAS domain"/>
    <property type="match status" value="1"/>
</dbReference>
<keyword evidence="3" id="KW-0808">Transferase</keyword>
<dbReference type="SUPFAM" id="SSF55874">
    <property type="entry name" value="ATPase domain of HSP90 chaperone/DNA topoisomerase II/histidine kinase"/>
    <property type="match status" value="1"/>
</dbReference>
<dbReference type="CDD" id="cd00130">
    <property type="entry name" value="PAS"/>
    <property type="match status" value="1"/>
</dbReference>
<dbReference type="Pfam" id="PF08448">
    <property type="entry name" value="PAS_4"/>
    <property type="match status" value="1"/>
</dbReference>
<dbReference type="Proteomes" id="UP000281564">
    <property type="component" value="Unassembled WGS sequence"/>
</dbReference>
<dbReference type="InterPro" id="IPR035965">
    <property type="entry name" value="PAS-like_dom_sf"/>
</dbReference>
<dbReference type="InterPro" id="IPR000014">
    <property type="entry name" value="PAS"/>
</dbReference>
<reference evidence="8 9" key="1">
    <citation type="submission" date="2018-06" db="EMBL/GenBank/DDBJ databases">
        <title>Halonotius sp. F13-13 a new haloarchaeeon isolated from a solar saltern from Isla Cristina, Huelva, Spain.</title>
        <authorList>
            <person name="Duran-Viseras A."/>
            <person name="Sanchez-Porro C."/>
            <person name="Ventosa A."/>
        </authorList>
    </citation>
    <scope>NUCLEOTIDE SEQUENCE [LARGE SCALE GENOMIC DNA]</scope>
    <source>
        <strain evidence="8 9">CECT 7525</strain>
    </source>
</reference>
<dbReference type="Gene3D" id="3.30.565.10">
    <property type="entry name" value="Histidine kinase-like ATPase, C-terminal domain"/>
    <property type="match status" value="1"/>
</dbReference>
<gene>
    <name evidence="8" type="ORF">DP106_13730</name>
</gene>
<dbReference type="InterPro" id="IPR005467">
    <property type="entry name" value="His_kinase_dom"/>
</dbReference>
<feature type="domain" description="Histidine kinase" evidence="6">
    <location>
        <begin position="191"/>
        <end position="407"/>
    </location>
</feature>
<evidence type="ECO:0000259" key="7">
    <source>
        <dbReference type="PROSITE" id="PS50112"/>
    </source>
</evidence>
<dbReference type="Pfam" id="PF00512">
    <property type="entry name" value="HisKA"/>
    <property type="match status" value="1"/>
</dbReference>
<keyword evidence="4" id="KW-0418">Kinase</keyword>
<evidence type="ECO:0000313" key="9">
    <source>
        <dbReference type="Proteomes" id="UP000281564"/>
    </source>
</evidence>
<name>A0A3A6PXC8_9EURY</name>
<dbReference type="InterPro" id="IPR036097">
    <property type="entry name" value="HisK_dim/P_sf"/>
</dbReference>
<proteinExistence type="predicted"/>
<evidence type="ECO:0000256" key="3">
    <source>
        <dbReference type="ARBA" id="ARBA00022679"/>
    </source>
</evidence>
<keyword evidence="9" id="KW-1185">Reference proteome</keyword>
<evidence type="ECO:0000256" key="5">
    <source>
        <dbReference type="ARBA" id="ARBA00023012"/>
    </source>
</evidence>
<evidence type="ECO:0000256" key="4">
    <source>
        <dbReference type="ARBA" id="ARBA00022777"/>
    </source>
</evidence>
<feature type="domain" description="PAS" evidence="7">
    <location>
        <begin position="64"/>
        <end position="134"/>
    </location>
</feature>
<dbReference type="GO" id="GO:0000155">
    <property type="term" value="F:phosphorelay sensor kinase activity"/>
    <property type="evidence" value="ECO:0007669"/>
    <property type="project" value="InterPro"/>
</dbReference>
<dbReference type="PANTHER" id="PTHR43711">
    <property type="entry name" value="TWO-COMPONENT HISTIDINE KINASE"/>
    <property type="match status" value="1"/>
</dbReference>
<dbReference type="SUPFAM" id="SSF47384">
    <property type="entry name" value="Homodimeric domain of signal transducing histidine kinase"/>
    <property type="match status" value="1"/>
</dbReference>
<dbReference type="SMART" id="SM00091">
    <property type="entry name" value="PAS"/>
    <property type="match status" value="1"/>
</dbReference>
<dbReference type="Pfam" id="PF02518">
    <property type="entry name" value="HATPase_c"/>
    <property type="match status" value="1"/>
</dbReference>
<dbReference type="InterPro" id="IPR036890">
    <property type="entry name" value="HATPase_C_sf"/>
</dbReference>
<evidence type="ECO:0000256" key="1">
    <source>
        <dbReference type="ARBA" id="ARBA00000085"/>
    </source>
</evidence>
<dbReference type="OrthoDB" id="8127at2157"/>
<comment type="caution">
    <text evidence="8">The sequence shown here is derived from an EMBL/GenBank/DDBJ whole genome shotgun (WGS) entry which is preliminary data.</text>
</comment>
<evidence type="ECO:0000259" key="6">
    <source>
        <dbReference type="PROSITE" id="PS50109"/>
    </source>
</evidence>
<dbReference type="Gene3D" id="1.10.287.130">
    <property type="match status" value="1"/>
</dbReference>
<evidence type="ECO:0000313" key="8">
    <source>
        <dbReference type="EMBL" id="RJX47868.1"/>
    </source>
</evidence>
<dbReference type="PROSITE" id="PS50112">
    <property type="entry name" value="PAS"/>
    <property type="match status" value="1"/>
</dbReference>
<dbReference type="SMART" id="SM00387">
    <property type="entry name" value="HATPase_c"/>
    <property type="match status" value="1"/>
</dbReference>
<evidence type="ECO:0000256" key="2">
    <source>
        <dbReference type="ARBA" id="ARBA00012438"/>
    </source>
</evidence>
<dbReference type="InterPro" id="IPR013656">
    <property type="entry name" value="PAS_4"/>
</dbReference>
<dbReference type="SUPFAM" id="SSF55785">
    <property type="entry name" value="PYP-like sensor domain (PAS domain)"/>
    <property type="match status" value="1"/>
</dbReference>
<organism evidence="8 9">
    <name type="scientific">Halonotius pteroides</name>
    <dbReference type="NCBI Taxonomy" id="268735"/>
    <lineage>
        <taxon>Archaea</taxon>
        <taxon>Methanobacteriati</taxon>
        <taxon>Methanobacteriota</taxon>
        <taxon>Stenosarchaea group</taxon>
        <taxon>Halobacteria</taxon>
        <taxon>Halobacteriales</taxon>
        <taxon>Haloferacaceae</taxon>
        <taxon>Halonotius</taxon>
    </lineage>
</organism>
<dbReference type="PROSITE" id="PS50109">
    <property type="entry name" value="HIS_KIN"/>
    <property type="match status" value="1"/>
</dbReference>
<dbReference type="RefSeq" id="WP_120086209.1">
    <property type="nucleotide sequence ID" value="NZ_QMDW01000030.1"/>
</dbReference>